<reference evidence="7" key="1">
    <citation type="submission" date="2016-04" db="EMBL/GenBank/DDBJ databases">
        <authorList>
            <person name="Evans L.H."/>
            <person name="Alamgir A."/>
            <person name="Owens N."/>
            <person name="Weber N.D."/>
            <person name="Virtaneva K."/>
            <person name="Barbian K."/>
            <person name="Babar A."/>
            <person name="Rosenke K."/>
        </authorList>
    </citation>
    <scope>NUCLEOTIDE SEQUENCE</scope>
    <source>
        <strain evidence="7">86</strain>
    </source>
</reference>
<name>A0A212JA69_9DELT</name>
<dbReference type="Gene3D" id="3.40.50.300">
    <property type="entry name" value="P-loop containing nucleotide triphosphate hydrolases"/>
    <property type="match status" value="1"/>
</dbReference>
<dbReference type="InterPro" id="IPR003593">
    <property type="entry name" value="AAA+_ATPase"/>
</dbReference>
<keyword evidence="2" id="KW-0813">Transport</keyword>
<dbReference type="PROSITE" id="PS50893">
    <property type="entry name" value="ABC_TRANSPORTER_2"/>
    <property type="match status" value="1"/>
</dbReference>
<dbReference type="EMBL" id="FLUQ01000001">
    <property type="protein sequence ID" value="SBV96347.1"/>
    <property type="molecule type" value="Genomic_DNA"/>
</dbReference>
<dbReference type="InterPro" id="IPR003439">
    <property type="entry name" value="ABC_transporter-like_ATP-bd"/>
</dbReference>
<dbReference type="SMART" id="SM00382">
    <property type="entry name" value="AAA"/>
    <property type="match status" value="1"/>
</dbReference>
<evidence type="ECO:0000259" key="6">
    <source>
        <dbReference type="PROSITE" id="PS50893"/>
    </source>
</evidence>
<accession>A0A212JA69</accession>
<feature type="domain" description="ABC transporter" evidence="6">
    <location>
        <begin position="3"/>
        <end position="239"/>
    </location>
</feature>
<protein>
    <submittedName>
        <fullName evidence="7">ABC transporter related</fullName>
    </submittedName>
</protein>
<dbReference type="CDD" id="cd03224">
    <property type="entry name" value="ABC_TM1139_LivF_branched"/>
    <property type="match status" value="1"/>
</dbReference>
<dbReference type="GO" id="GO:0015658">
    <property type="term" value="F:branched-chain amino acid transmembrane transporter activity"/>
    <property type="evidence" value="ECO:0007669"/>
    <property type="project" value="TreeGrafter"/>
</dbReference>
<dbReference type="InterPro" id="IPR017871">
    <property type="entry name" value="ABC_transporter-like_CS"/>
</dbReference>
<evidence type="ECO:0000256" key="1">
    <source>
        <dbReference type="ARBA" id="ARBA00005417"/>
    </source>
</evidence>
<dbReference type="Pfam" id="PF00005">
    <property type="entry name" value="ABC_tran"/>
    <property type="match status" value="1"/>
</dbReference>
<keyword evidence="5" id="KW-0029">Amino-acid transport</keyword>
<dbReference type="GO" id="GO:0015807">
    <property type="term" value="P:L-amino acid transport"/>
    <property type="evidence" value="ECO:0007669"/>
    <property type="project" value="TreeGrafter"/>
</dbReference>
<keyword evidence="3" id="KW-0547">Nucleotide-binding</keyword>
<gene>
    <name evidence="7" type="ORF">KL86DPRO_11030</name>
</gene>
<dbReference type="PROSITE" id="PS00211">
    <property type="entry name" value="ABC_TRANSPORTER_1"/>
    <property type="match status" value="1"/>
</dbReference>
<dbReference type="InterPro" id="IPR027417">
    <property type="entry name" value="P-loop_NTPase"/>
</dbReference>
<dbReference type="InterPro" id="IPR052156">
    <property type="entry name" value="BCAA_Transport_ATP-bd_LivF"/>
</dbReference>
<dbReference type="PANTHER" id="PTHR43820">
    <property type="entry name" value="HIGH-AFFINITY BRANCHED-CHAIN AMINO ACID TRANSPORT ATP-BINDING PROTEIN LIVF"/>
    <property type="match status" value="1"/>
</dbReference>
<proteinExistence type="inferred from homology"/>
<dbReference type="GO" id="GO:0016887">
    <property type="term" value="F:ATP hydrolysis activity"/>
    <property type="evidence" value="ECO:0007669"/>
    <property type="project" value="InterPro"/>
</dbReference>
<sequence length="240" mass="26932">MMLQLNNLDIFYGQAHVVFKLNMSVKEGEFIGLFGRNGSGKSSTFRAIMGLKPPRVQGQILFKGRDITDLPPHTIANLGIGWVPEDRKIFPNLTIRRNLQLGEKAPQHTPKGTKLFTIDDAYRFFPKLYDMRDKLGSQMSGGEQQMLTIARTMMGNPSLLLLDEPTEGLAPNIAHDVIKMILEIRKDFNVTTIVVEQFSENLLKSLDRCCVMEMGECIFDDCPSVLQSDESLKLKLLGVG</sequence>
<comment type="similarity">
    <text evidence="1">Belongs to the ABC transporter superfamily.</text>
</comment>
<evidence type="ECO:0000256" key="5">
    <source>
        <dbReference type="ARBA" id="ARBA00022970"/>
    </source>
</evidence>
<dbReference type="GO" id="GO:0005524">
    <property type="term" value="F:ATP binding"/>
    <property type="evidence" value="ECO:0007669"/>
    <property type="project" value="UniProtKB-KW"/>
</dbReference>
<evidence type="ECO:0000313" key="7">
    <source>
        <dbReference type="EMBL" id="SBV96347.1"/>
    </source>
</evidence>
<dbReference type="PANTHER" id="PTHR43820:SF2">
    <property type="entry name" value="ABC TRANSPORTER ATP-BINDING PROTEIN"/>
    <property type="match status" value="1"/>
</dbReference>
<dbReference type="SUPFAM" id="SSF52540">
    <property type="entry name" value="P-loop containing nucleoside triphosphate hydrolases"/>
    <property type="match status" value="1"/>
</dbReference>
<evidence type="ECO:0000256" key="3">
    <source>
        <dbReference type="ARBA" id="ARBA00022741"/>
    </source>
</evidence>
<dbReference type="AlphaFoldDB" id="A0A212JA69"/>
<evidence type="ECO:0000256" key="2">
    <source>
        <dbReference type="ARBA" id="ARBA00022448"/>
    </source>
</evidence>
<keyword evidence="4" id="KW-0067">ATP-binding</keyword>
<organism evidence="7">
    <name type="scientific">uncultured delta proteobacterium</name>
    <dbReference type="NCBI Taxonomy" id="34034"/>
    <lineage>
        <taxon>Bacteria</taxon>
        <taxon>Deltaproteobacteria</taxon>
        <taxon>environmental samples</taxon>
    </lineage>
</organism>
<evidence type="ECO:0000256" key="4">
    <source>
        <dbReference type="ARBA" id="ARBA00022840"/>
    </source>
</evidence>